<sequence length="78" mass="8595">MAKHQSFTTWLKTHSKDRTAIGDLARDVSADPDWPSRKGLSGQRNYLEDLGAIQAAIDTLERAWEAYGAYQAAENASA</sequence>
<dbReference type="Gene3D" id="1.10.150.260">
    <property type="entry name" value="YozE SAM-like"/>
    <property type="match status" value="1"/>
</dbReference>
<keyword evidence="3" id="KW-1185">Reference proteome</keyword>
<organism evidence="2 3">
    <name type="scientific">Streptomyces virginiae</name>
    <name type="common">Streptomyces cinnamonensis</name>
    <dbReference type="NCBI Taxonomy" id="1961"/>
    <lineage>
        <taxon>Bacteria</taxon>
        <taxon>Bacillati</taxon>
        <taxon>Actinomycetota</taxon>
        <taxon>Actinomycetes</taxon>
        <taxon>Kitasatosporales</taxon>
        <taxon>Streptomycetaceae</taxon>
        <taxon>Streptomyces</taxon>
    </lineage>
</organism>
<proteinExistence type="predicted"/>
<dbReference type="Pfam" id="PF06855">
    <property type="entry name" value="YozE_SAM_like"/>
    <property type="match status" value="1"/>
</dbReference>
<evidence type="ECO:0000259" key="1">
    <source>
        <dbReference type="Pfam" id="PF06855"/>
    </source>
</evidence>
<name>A0ABZ1TKG8_STRVG</name>
<accession>A0ABZ1TKG8</accession>
<evidence type="ECO:0000313" key="2">
    <source>
        <dbReference type="EMBL" id="WUQ15398.1"/>
    </source>
</evidence>
<reference evidence="2" key="1">
    <citation type="submission" date="2022-10" db="EMBL/GenBank/DDBJ databases">
        <title>The complete genomes of actinobacterial strains from the NBC collection.</title>
        <authorList>
            <person name="Joergensen T.S."/>
            <person name="Alvarez Arevalo M."/>
            <person name="Sterndorff E.B."/>
            <person name="Faurdal D."/>
            <person name="Vuksanovic O."/>
            <person name="Mourched A.-S."/>
            <person name="Charusanti P."/>
            <person name="Shaw S."/>
            <person name="Blin K."/>
            <person name="Weber T."/>
        </authorList>
    </citation>
    <scope>NUCLEOTIDE SEQUENCE</scope>
    <source>
        <strain evidence="2">NBC_00248</strain>
    </source>
</reference>
<dbReference type="InterPro" id="IPR036806">
    <property type="entry name" value="YozE_SAM-like_sf"/>
</dbReference>
<dbReference type="EMBL" id="CP108090">
    <property type="protein sequence ID" value="WUQ15398.1"/>
    <property type="molecule type" value="Genomic_DNA"/>
</dbReference>
<dbReference type="SUPFAM" id="SSF140652">
    <property type="entry name" value="YozE-like"/>
    <property type="match status" value="1"/>
</dbReference>
<dbReference type="Proteomes" id="UP001432039">
    <property type="component" value="Chromosome"/>
</dbReference>
<gene>
    <name evidence="2" type="ORF">OG517_30570</name>
</gene>
<dbReference type="RefSeq" id="WP_328963897.1">
    <property type="nucleotide sequence ID" value="NZ_CP108090.1"/>
</dbReference>
<protein>
    <submittedName>
        <fullName evidence="2">Sterile alpha motif-like domain-containing protein</fullName>
    </submittedName>
</protein>
<dbReference type="InterPro" id="IPR023089">
    <property type="entry name" value="YozE_SAM-like"/>
</dbReference>
<feature type="domain" description="YozE SAM-like" evidence="1">
    <location>
        <begin position="6"/>
        <end position="67"/>
    </location>
</feature>
<evidence type="ECO:0000313" key="3">
    <source>
        <dbReference type="Proteomes" id="UP001432039"/>
    </source>
</evidence>